<protein>
    <submittedName>
        <fullName evidence="2">Uncharacterized protein</fullName>
    </submittedName>
</protein>
<evidence type="ECO:0000256" key="1">
    <source>
        <dbReference type="SAM" id="MobiDB-lite"/>
    </source>
</evidence>
<sequence>MPLGEDIFKDITDEFSSGGSSPPKTSSISKRTPMIEKIFEEVLGRRPSSRELAYYRYGVLKEEDIRKKLLKSDEHKKIIEDAGKLPNLEEELKSVRVSERKLVQRIEDINGESVELRKLLEYKDSLIERLRLKISNPYDLPSSTEKYEEGFEVYSHMDIKEIEKPRRRTFKETLIEIIDIVFK</sequence>
<gene>
    <name evidence="2" type="ORF">GX888_01440</name>
</gene>
<evidence type="ECO:0000313" key="3">
    <source>
        <dbReference type="Proteomes" id="UP000564033"/>
    </source>
</evidence>
<evidence type="ECO:0000313" key="2">
    <source>
        <dbReference type="EMBL" id="NLZ24397.1"/>
    </source>
</evidence>
<reference evidence="2 3" key="1">
    <citation type="journal article" date="2020" name="Biotechnol. Biofuels">
        <title>New insights from the biogas microbiome by comprehensive genome-resolved metagenomics of nearly 1600 species originating from multiple anaerobic digesters.</title>
        <authorList>
            <person name="Campanaro S."/>
            <person name="Treu L."/>
            <person name="Rodriguez-R L.M."/>
            <person name="Kovalovszki A."/>
            <person name="Ziels R.M."/>
            <person name="Maus I."/>
            <person name="Zhu X."/>
            <person name="Kougias P.G."/>
            <person name="Basile A."/>
            <person name="Luo G."/>
            <person name="Schluter A."/>
            <person name="Konstantinidis K.T."/>
            <person name="Angelidaki I."/>
        </authorList>
    </citation>
    <scope>NUCLEOTIDE SEQUENCE [LARGE SCALE GENOMIC DNA]</scope>
    <source>
        <strain evidence="2">AS19jrsBPTG_9</strain>
    </source>
</reference>
<accession>A0A847VDH5</accession>
<dbReference type="AlphaFoldDB" id="A0A847VDH5"/>
<comment type="caution">
    <text evidence="2">The sequence shown here is derived from an EMBL/GenBank/DDBJ whole genome shotgun (WGS) entry which is preliminary data.</text>
</comment>
<dbReference type="EMBL" id="JAAZIL010000039">
    <property type="protein sequence ID" value="NLZ24397.1"/>
    <property type="molecule type" value="Genomic_DNA"/>
</dbReference>
<organism evidence="2 3">
    <name type="scientific">Candidatus Dojkabacteria bacterium</name>
    <dbReference type="NCBI Taxonomy" id="2099670"/>
    <lineage>
        <taxon>Bacteria</taxon>
        <taxon>Candidatus Dojkabacteria</taxon>
    </lineage>
</organism>
<name>A0A847VDH5_9BACT</name>
<proteinExistence type="predicted"/>
<dbReference type="Proteomes" id="UP000564033">
    <property type="component" value="Unassembled WGS sequence"/>
</dbReference>
<feature type="region of interest" description="Disordered" evidence="1">
    <location>
        <begin position="1"/>
        <end position="30"/>
    </location>
</feature>
<feature type="compositionally biased region" description="Basic and acidic residues" evidence="1">
    <location>
        <begin position="1"/>
        <end position="12"/>
    </location>
</feature>
<feature type="compositionally biased region" description="Low complexity" evidence="1">
    <location>
        <begin position="16"/>
        <end position="30"/>
    </location>
</feature>